<evidence type="ECO:0000313" key="2">
    <source>
        <dbReference type="Proteomes" id="UP001451303"/>
    </source>
</evidence>
<comment type="caution">
    <text evidence="1">The sequence shown here is derived from an EMBL/GenBank/DDBJ whole genome shotgun (WGS) entry which is preliminary data.</text>
</comment>
<protein>
    <submittedName>
        <fullName evidence="1">Uncharacterized protein</fullName>
    </submittedName>
</protein>
<dbReference type="Proteomes" id="UP001451303">
    <property type="component" value="Unassembled WGS sequence"/>
</dbReference>
<name>A0ABR3DUC2_NEUIN</name>
<organism evidence="1 2">
    <name type="scientific">Neurospora intermedia</name>
    <dbReference type="NCBI Taxonomy" id="5142"/>
    <lineage>
        <taxon>Eukaryota</taxon>
        <taxon>Fungi</taxon>
        <taxon>Dikarya</taxon>
        <taxon>Ascomycota</taxon>
        <taxon>Pezizomycotina</taxon>
        <taxon>Sordariomycetes</taxon>
        <taxon>Sordariomycetidae</taxon>
        <taxon>Sordariales</taxon>
        <taxon>Sordariaceae</taxon>
        <taxon>Neurospora</taxon>
    </lineage>
</organism>
<accession>A0ABR3DUC2</accession>
<reference evidence="1 2" key="1">
    <citation type="submission" date="2023-09" db="EMBL/GenBank/DDBJ databases">
        <title>Multi-omics analysis of a traditional fermented food reveals byproduct-associated fungal strains for waste-to-food upcycling.</title>
        <authorList>
            <consortium name="Lawrence Berkeley National Laboratory"/>
            <person name="Rekdal V.M."/>
            <person name="Villalobos-Escobedo J.M."/>
            <person name="Rodriguez-Valeron N."/>
            <person name="Garcia M.O."/>
            <person name="Vasquez D.P."/>
            <person name="Damayanti I."/>
            <person name="Sorensen P.M."/>
            <person name="Baidoo E.E."/>
            <person name="De Carvalho A.C."/>
            <person name="Riley R."/>
            <person name="Lipzen A."/>
            <person name="He G."/>
            <person name="Yan M."/>
            <person name="Haridas S."/>
            <person name="Daum C."/>
            <person name="Yoshinaga Y."/>
            <person name="Ng V."/>
            <person name="Grigoriev I.V."/>
            <person name="Munk R."/>
            <person name="Nuraida L."/>
            <person name="Wijaya C.H."/>
            <person name="Morales P.-C."/>
            <person name="Keasling J.D."/>
        </authorList>
    </citation>
    <scope>NUCLEOTIDE SEQUENCE [LARGE SCALE GENOMIC DNA]</scope>
    <source>
        <strain evidence="1 2">FGSC 2613</strain>
    </source>
</reference>
<sequence>PRGYIIILPKKTQPFRIFGSEPAKFIEYNLCINTYDRYFRPYNIVKYTAASVYKDCSTPTASYKDTYKLVP</sequence>
<dbReference type="EMBL" id="JAVLET010000001">
    <property type="protein sequence ID" value="KAL0476222.1"/>
    <property type="molecule type" value="Genomic_DNA"/>
</dbReference>
<keyword evidence="2" id="KW-1185">Reference proteome</keyword>
<gene>
    <name evidence="1" type="ORF">QR685DRAFT_430611</name>
</gene>
<feature type="non-terminal residue" evidence="1">
    <location>
        <position position="1"/>
    </location>
</feature>
<evidence type="ECO:0000313" key="1">
    <source>
        <dbReference type="EMBL" id="KAL0476222.1"/>
    </source>
</evidence>
<proteinExistence type="predicted"/>